<dbReference type="Pfam" id="PF24283">
    <property type="entry name" value="DUF7471"/>
    <property type="match status" value="1"/>
</dbReference>
<protein>
    <submittedName>
        <fullName evidence="2">Uncharacterized protein</fullName>
    </submittedName>
</protein>
<dbReference type="KEGG" id="nmo:Nmlp_2061"/>
<keyword evidence="1" id="KW-0812">Transmembrane</keyword>
<dbReference type="Proteomes" id="UP000011867">
    <property type="component" value="Chromosome"/>
</dbReference>
<dbReference type="InterPro" id="IPR055894">
    <property type="entry name" value="DUF7471"/>
</dbReference>
<dbReference type="OrthoDB" id="342056at2157"/>
<dbReference type="STRING" id="268739.Nmlp_2061"/>
<keyword evidence="1" id="KW-1133">Transmembrane helix</keyword>
<dbReference type="eggNOG" id="arCOG06190">
    <property type="taxonomic scope" value="Archaea"/>
</dbReference>
<dbReference type="AlphaFoldDB" id="M1Y171"/>
<organism evidence="2 3">
    <name type="scientific">Natronomonas moolapensis (strain DSM 18674 / CECT 7526 / JCM 14361 / 8.8.11)</name>
    <dbReference type="NCBI Taxonomy" id="268739"/>
    <lineage>
        <taxon>Archaea</taxon>
        <taxon>Methanobacteriati</taxon>
        <taxon>Methanobacteriota</taxon>
        <taxon>Stenosarchaea group</taxon>
        <taxon>Halobacteria</taxon>
        <taxon>Halobacteriales</taxon>
        <taxon>Natronomonadaceae</taxon>
        <taxon>Natronomonas</taxon>
    </lineage>
</organism>
<keyword evidence="1" id="KW-0472">Membrane</keyword>
<feature type="transmembrane region" description="Helical" evidence="1">
    <location>
        <begin position="49"/>
        <end position="71"/>
    </location>
</feature>
<feature type="transmembrane region" description="Helical" evidence="1">
    <location>
        <begin position="15"/>
        <end position="37"/>
    </location>
</feature>
<evidence type="ECO:0000313" key="2">
    <source>
        <dbReference type="EMBL" id="CCQ36244.1"/>
    </source>
</evidence>
<dbReference type="EMBL" id="HF582854">
    <property type="protein sequence ID" value="CCQ36244.1"/>
    <property type="molecule type" value="Genomic_DNA"/>
</dbReference>
<feature type="transmembrane region" description="Helical" evidence="1">
    <location>
        <begin position="77"/>
        <end position="98"/>
    </location>
</feature>
<sequence>MTPEYAAIAWLSPQLAPVLLGVILIAGAGTGLLFFAAVVAYRRRGTPRYLLITGALGALFVRSLVGTATVFGAIPMVFHHLTSHGLDLLIAATLLFVISREGRGRGE</sequence>
<evidence type="ECO:0000256" key="1">
    <source>
        <dbReference type="SAM" id="Phobius"/>
    </source>
</evidence>
<dbReference type="HOGENOM" id="CLU_152990_1_0_2"/>
<keyword evidence="3" id="KW-1185">Reference proteome</keyword>
<reference evidence="2 3" key="1">
    <citation type="journal article" date="2013" name="Genome Announc.">
        <title>Genome of the haloarchaeon Natronomonas moolapensis, a neutrophilic member of a previously haloalkaliphilic genus.</title>
        <authorList>
            <person name="Dyall-Smith M.L."/>
            <person name="Pfeiffer F."/>
            <person name="Oberwinkler T."/>
            <person name="Klee K."/>
            <person name="Rampp M."/>
            <person name="Palm P."/>
            <person name="Gross K."/>
            <person name="Schuster S.C."/>
            <person name="Oesterhelt D."/>
        </authorList>
    </citation>
    <scope>NUCLEOTIDE SEQUENCE [LARGE SCALE GENOMIC DNA]</scope>
    <source>
        <strain evidence="3">DSM 18674 / JCM 14361 / 8.8.11</strain>
    </source>
</reference>
<dbReference type="RefSeq" id="WP_015409047.1">
    <property type="nucleotide sequence ID" value="NC_020388.1"/>
</dbReference>
<gene>
    <name evidence="2" type="ordered locus">Nmlp_2061</name>
</gene>
<proteinExistence type="predicted"/>
<accession>M1Y171</accession>
<dbReference type="GeneID" id="14651065"/>
<name>M1Y171_NATM8</name>
<evidence type="ECO:0000313" key="3">
    <source>
        <dbReference type="Proteomes" id="UP000011867"/>
    </source>
</evidence>